<reference evidence="1" key="1">
    <citation type="journal article" date="2019" name="Sci. Rep.">
        <title>Draft genome of Tanacetum cinerariifolium, the natural source of mosquito coil.</title>
        <authorList>
            <person name="Yamashiro T."/>
            <person name="Shiraishi A."/>
            <person name="Satake H."/>
            <person name="Nakayama K."/>
        </authorList>
    </citation>
    <scope>NUCLEOTIDE SEQUENCE</scope>
</reference>
<dbReference type="Gene3D" id="2.40.70.10">
    <property type="entry name" value="Acid Proteases"/>
    <property type="match status" value="1"/>
</dbReference>
<dbReference type="AlphaFoldDB" id="A0A699GZW1"/>
<dbReference type="PANTHER" id="PTHR33067">
    <property type="entry name" value="RNA-DIRECTED DNA POLYMERASE-RELATED"/>
    <property type="match status" value="1"/>
</dbReference>
<accession>A0A699GZW1</accession>
<name>A0A699GZW1_TANCI</name>
<organism evidence="1">
    <name type="scientific">Tanacetum cinerariifolium</name>
    <name type="common">Dalmatian daisy</name>
    <name type="synonym">Chrysanthemum cinerariifolium</name>
    <dbReference type="NCBI Taxonomy" id="118510"/>
    <lineage>
        <taxon>Eukaryota</taxon>
        <taxon>Viridiplantae</taxon>
        <taxon>Streptophyta</taxon>
        <taxon>Embryophyta</taxon>
        <taxon>Tracheophyta</taxon>
        <taxon>Spermatophyta</taxon>
        <taxon>Magnoliopsida</taxon>
        <taxon>eudicotyledons</taxon>
        <taxon>Gunneridae</taxon>
        <taxon>Pentapetalae</taxon>
        <taxon>asterids</taxon>
        <taxon>campanulids</taxon>
        <taxon>Asterales</taxon>
        <taxon>Asteraceae</taxon>
        <taxon>Asteroideae</taxon>
        <taxon>Anthemideae</taxon>
        <taxon>Anthemidinae</taxon>
        <taxon>Tanacetum</taxon>
    </lineage>
</organism>
<dbReference type="InterPro" id="IPR021109">
    <property type="entry name" value="Peptidase_aspartic_dom_sf"/>
</dbReference>
<dbReference type="PANTHER" id="PTHR33067:SF35">
    <property type="entry name" value="ASPARTIC PEPTIDASE DDI1-TYPE DOMAIN-CONTAINING PROTEIN"/>
    <property type="match status" value="1"/>
</dbReference>
<comment type="caution">
    <text evidence="1">The sequence shown here is derived from an EMBL/GenBank/DDBJ whole genome shotgun (WGS) entry which is preliminary data.</text>
</comment>
<evidence type="ECO:0008006" key="2">
    <source>
        <dbReference type="Google" id="ProtNLM"/>
    </source>
</evidence>
<gene>
    <name evidence="1" type="ORF">Tci_252838</name>
</gene>
<evidence type="ECO:0000313" key="1">
    <source>
        <dbReference type="EMBL" id="GEW80862.1"/>
    </source>
</evidence>
<dbReference type="EMBL" id="BKCJ010074953">
    <property type="protein sequence ID" value="GEW80862.1"/>
    <property type="molecule type" value="Genomic_DNA"/>
</dbReference>
<sequence length="422" mass="48199">MTRSLTKELLTPFKELKQEFQSSRKLFKTLSLDESRSSEYNLFYDIDENSEEEVAKTMEQYMSKTRSSKRLQNILKSGTMEHLGQEVLKLLMDWLQFKLNSTILEENQEANGALNIGNSIPQKEKDPRSVTLTCYINNVCFDNALADLGASVSVMPFSTYLNLGLGELAHTKLTIELADSTVKCPKGISKNLLVRIGKFVIPVDFIILDMPEDVKVPLILGKPFLSTAHAKIDVFKRKITLRVGDEKIILKSIKPVSSLIKRIYMLCLRECMKLDLEARLTGETLVLNRSLDPLYEDYIKLNDLNMPLELRRDQVDDLMPTIEKGEVNVEPMIDIIKTRNYESFDEYPSFCDFDQKIHINCAYNLRFSCMIVVENMDGYRGQDMGDAIFGEPICKASCVEARRFDGIVTIHNGTDNITYQMT</sequence>
<proteinExistence type="predicted"/>
<dbReference type="CDD" id="cd00303">
    <property type="entry name" value="retropepsin_like"/>
    <property type="match status" value="1"/>
</dbReference>
<protein>
    <recommendedName>
        <fullName evidence="2">Reverse transcriptase domain-containing protein</fullName>
    </recommendedName>
</protein>
<dbReference type="Pfam" id="PF08284">
    <property type="entry name" value="RVP_2"/>
    <property type="match status" value="1"/>
</dbReference>